<dbReference type="InterPro" id="IPR029063">
    <property type="entry name" value="SAM-dependent_MTases_sf"/>
</dbReference>
<dbReference type="GO" id="GO:0032259">
    <property type="term" value="P:methylation"/>
    <property type="evidence" value="ECO:0007669"/>
    <property type="project" value="UniProtKB-KW"/>
</dbReference>
<dbReference type="GO" id="GO:0008757">
    <property type="term" value="F:S-adenosylmethionine-dependent methyltransferase activity"/>
    <property type="evidence" value="ECO:0007669"/>
    <property type="project" value="InterPro"/>
</dbReference>
<dbReference type="GeneID" id="60586989"/>
<evidence type="ECO:0000259" key="1">
    <source>
        <dbReference type="Pfam" id="PF08241"/>
    </source>
</evidence>
<organism evidence="2 3">
    <name type="scientific">Halosimplex litoreum</name>
    <dbReference type="NCBI Taxonomy" id="1198301"/>
    <lineage>
        <taxon>Archaea</taxon>
        <taxon>Methanobacteriati</taxon>
        <taxon>Methanobacteriota</taxon>
        <taxon>Stenosarchaea group</taxon>
        <taxon>Halobacteria</taxon>
        <taxon>Halobacteriales</taxon>
        <taxon>Haloarculaceae</taxon>
        <taxon>Halosimplex</taxon>
    </lineage>
</organism>
<evidence type="ECO:0000313" key="3">
    <source>
        <dbReference type="Proteomes" id="UP000595001"/>
    </source>
</evidence>
<gene>
    <name evidence="2" type="ORF">I7X12_00810</name>
</gene>
<dbReference type="Pfam" id="PF08241">
    <property type="entry name" value="Methyltransf_11"/>
    <property type="match status" value="1"/>
</dbReference>
<dbReference type="Proteomes" id="UP000595001">
    <property type="component" value="Chromosome"/>
</dbReference>
<keyword evidence="2" id="KW-0808">Transferase</keyword>
<dbReference type="Gene3D" id="3.40.50.150">
    <property type="entry name" value="Vaccinia Virus protein VP39"/>
    <property type="match status" value="1"/>
</dbReference>
<protein>
    <submittedName>
        <fullName evidence="2">Methyltransferase domain-containing protein</fullName>
    </submittedName>
</protein>
<dbReference type="SUPFAM" id="SSF53335">
    <property type="entry name" value="S-adenosyl-L-methionine-dependent methyltransferases"/>
    <property type="match status" value="1"/>
</dbReference>
<dbReference type="InterPro" id="IPR013216">
    <property type="entry name" value="Methyltransf_11"/>
</dbReference>
<proteinExistence type="predicted"/>
<reference evidence="2 3" key="1">
    <citation type="submission" date="2020-12" db="EMBL/GenBank/DDBJ databases">
        <title>Halosimplex halophilum sp. nov. and Halosimplex salinum sp. nov., two new members of the genus Halosimplex.</title>
        <authorList>
            <person name="Cui H.L."/>
        </authorList>
    </citation>
    <scope>NUCLEOTIDE SEQUENCE [LARGE SCALE GENOMIC DNA]</scope>
    <source>
        <strain evidence="2 3">YGH94</strain>
    </source>
</reference>
<dbReference type="AlphaFoldDB" id="A0A7T3KVE8"/>
<keyword evidence="3" id="KW-1185">Reference proteome</keyword>
<dbReference type="RefSeq" id="WP_198062000.1">
    <property type="nucleotide sequence ID" value="NZ_CP065856.1"/>
</dbReference>
<accession>A0A7T3KVE8</accession>
<feature type="domain" description="Methyltransferase type 11" evidence="1">
    <location>
        <begin position="32"/>
        <end position="79"/>
    </location>
</feature>
<dbReference type="OrthoDB" id="57427at2157"/>
<keyword evidence="2" id="KW-0489">Methyltransferase</keyword>
<evidence type="ECO:0000313" key="2">
    <source>
        <dbReference type="EMBL" id="QPV63207.1"/>
    </source>
</evidence>
<dbReference type="KEGG" id="hlt:I7X12_00810"/>
<sequence length="193" mass="22129">MSNHKKSLNIGAGKRSHADIDLDISPLDGIDVLGDMHQLPFDDNTFSEVYLEHVLEHSVDVLAVLNEIHRISKEEALVYIRVPHGLTIRGIRDPTHEQYFSLRSIEHFCTDNNLLPSWYFDKRFSLVSAELKTKQPNKMTDGGKLQDVIRRVGYIFNRAVSIVANKEPEVFEPIVSLTSYIDIEWNLKVICKK</sequence>
<dbReference type="EMBL" id="CP065856">
    <property type="protein sequence ID" value="QPV63207.1"/>
    <property type="molecule type" value="Genomic_DNA"/>
</dbReference>
<name>A0A7T3KVE8_9EURY</name>